<evidence type="ECO:0000313" key="3">
    <source>
        <dbReference type="EMBL" id="KAB1225906.1"/>
    </source>
</evidence>
<accession>A0A6A1WMZ3</accession>
<feature type="compositionally biased region" description="Basic and acidic residues" evidence="1">
    <location>
        <begin position="132"/>
        <end position="141"/>
    </location>
</feature>
<dbReference type="AlphaFoldDB" id="A0A6A1WMZ3"/>
<name>A0A6A1WMZ3_9ROSI</name>
<dbReference type="Proteomes" id="UP000516437">
    <property type="component" value="Chromosome 1"/>
</dbReference>
<evidence type="ECO:0008006" key="5">
    <source>
        <dbReference type="Google" id="ProtNLM"/>
    </source>
</evidence>
<keyword evidence="4" id="KW-1185">Reference proteome</keyword>
<reference evidence="3 4" key="1">
    <citation type="journal article" date="2019" name="Plant Biotechnol. J.">
        <title>The red bayberry genome and genetic basis of sex determination.</title>
        <authorList>
            <person name="Jia H.M."/>
            <person name="Jia H.J."/>
            <person name="Cai Q.L."/>
            <person name="Wang Y."/>
            <person name="Zhao H.B."/>
            <person name="Yang W.F."/>
            <person name="Wang G.Y."/>
            <person name="Li Y.H."/>
            <person name="Zhan D.L."/>
            <person name="Shen Y.T."/>
            <person name="Niu Q.F."/>
            <person name="Chang L."/>
            <person name="Qiu J."/>
            <person name="Zhao L."/>
            <person name="Xie H.B."/>
            <person name="Fu W.Y."/>
            <person name="Jin J."/>
            <person name="Li X.W."/>
            <person name="Jiao Y."/>
            <person name="Zhou C.C."/>
            <person name="Tu T."/>
            <person name="Chai C.Y."/>
            <person name="Gao J.L."/>
            <person name="Fan L.J."/>
            <person name="van de Weg E."/>
            <person name="Wang J.Y."/>
            <person name="Gao Z.S."/>
        </authorList>
    </citation>
    <scope>NUCLEOTIDE SEQUENCE [LARGE SCALE GENOMIC DNA]</scope>
    <source>
        <tissue evidence="3">Leaves</tissue>
    </source>
</reference>
<protein>
    <recommendedName>
        <fullName evidence="5">Transmembrane protein</fullName>
    </recommendedName>
</protein>
<keyword evidence="2" id="KW-0812">Transmembrane</keyword>
<dbReference type="PANTHER" id="PTHR36735">
    <property type="entry name" value="TRANSMEMBRANE PROTEIN"/>
    <property type="match status" value="1"/>
</dbReference>
<keyword evidence="2" id="KW-0472">Membrane</keyword>
<gene>
    <name evidence="3" type="ORF">CJ030_MR1G006381</name>
</gene>
<feature type="compositionally biased region" description="Basic residues" evidence="1">
    <location>
        <begin position="142"/>
        <end position="156"/>
    </location>
</feature>
<sequence>MTTISSSLSPKPFLSIFKPESYCFLNTHNSSLPFTSPTAFSSKRANLSHHFPGRITRQRTQFWRVSAASGEEVLPTDATPLESSQDIVSTSDDGVSTIISALLFAALIGLSILTIGVVYIAVADFLQKREKEKFEKEEAATKKKSGKKKKKVRARGGPKGFGQKTDDDDNGDD</sequence>
<organism evidence="3 4">
    <name type="scientific">Morella rubra</name>
    <name type="common">Chinese bayberry</name>
    <dbReference type="NCBI Taxonomy" id="262757"/>
    <lineage>
        <taxon>Eukaryota</taxon>
        <taxon>Viridiplantae</taxon>
        <taxon>Streptophyta</taxon>
        <taxon>Embryophyta</taxon>
        <taxon>Tracheophyta</taxon>
        <taxon>Spermatophyta</taxon>
        <taxon>Magnoliopsida</taxon>
        <taxon>eudicotyledons</taxon>
        <taxon>Gunneridae</taxon>
        <taxon>Pentapetalae</taxon>
        <taxon>rosids</taxon>
        <taxon>fabids</taxon>
        <taxon>Fagales</taxon>
        <taxon>Myricaceae</taxon>
        <taxon>Morella</taxon>
    </lineage>
</organism>
<comment type="caution">
    <text evidence="3">The sequence shown here is derived from an EMBL/GenBank/DDBJ whole genome shotgun (WGS) entry which is preliminary data.</text>
</comment>
<dbReference type="OrthoDB" id="1930702at2759"/>
<evidence type="ECO:0000313" key="4">
    <source>
        <dbReference type="Proteomes" id="UP000516437"/>
    </source>
</evidence>
<proteinExistence type="predicted"/>
<keyword evidence="2" id="KW-1133">Transmembrane helix</keyword>
<dbReference type="GO" id="GO:0009535">
    <property type="term" value="C:chloroplast thylakoid membrane"/>
    <property type="evidence" value="ECO:0007669"/>
    <property type="project" value="TreeGrafter"/>
</dbReference>
<evidence type="ECO:0000256" key="1">
    <source>
        <dbReference type="SAM" id="MobiDB-lite"/>
    </source>
</evidence>
<dbReference type="PANTHER" id="PTHR36735:SF1">
    <property type="entry name" value="TRANSMEMBRANE PROTEIN"/>
    <property type="match status" value="1"/>
</dbReference>
<evidence type="ECO:0000256" key="2">
    <source>
        <dbReference type="SAM" id="Phobius"/>
    </source>
</evidence>
<dbReference type="EMBL" id="RXIC02000019">
    <property type="protein sequence ID" value="KAB1225906.1"/>
    <property type="molecule type" value="Genomic_DNA"/>
</dbReference>
<feature type="region of interest" description="Disordered" evidence="1">
    <location>
        <begin position="132"/>
        <end position="173"/>
    </location>
</feature>
<feature type="transmembrane region" description="Helical" evidence="2">
    <location>
        <begin position="98"/>
        <end position="126"/>
    </location>
</feature>